<organism evidence="1 2">
    <name type="scientific">Rossellomorea pakistanensis</name>
    <dbReference type="NCBI Taxonomy" id="992288"/>
    <lineage>
        <taxon>Bacteria</taxon>
        <taxon>Bacillati</taxon>
        <taxon>Bacillota</taxon>
        <taxon>Bacilli</taxon>
        <taxon>Bacillales</taxon>
        <taxon>Bacillaceae</taxon>
        <taxon>Rossellomorea</taxon>
    </lineage>
</organism>
<gene>
    <name evidence="1" type="ORF">JOC86_001983</name>
</gene>
<name>A0ABS2NC72_9BACI</name>
<proteinExistence type="predicted"/>
<dbReference type="EMBL" id="JAFBDZ010000002">
    <property type="protein sequence ID" value="MBM7585441.1"/>
    <property type="molecule type" value="Genomic_DNA"/>
</dbReference>
<dbReference type="RefSeq" id="WP_205171354.1">
    <property type="nucleotide sequence ID" value="NZ_JAFBDZ010000002.1"/>
</dbReference>
<comment type="caution">
    <text evidence="1">The sequence shown here is derived from an EMBL/GenBank/DDBJ whole genome shotgun (WGS) entry which is preliminary data.</text>
</comment>
<accession>A0ABS2NC72</accession>
<evidence type="ECO:0000313" key="1">
    <source>
        <dbReference type="EMBL" id="MBM7585441.1"/>
    </source>
</evidence>
<reference evidence="1 2" key="1">
    <citation type="submission" date="2021-01" db="EMBL/GenBank/DDBJ databases">
        <title>Genomic Encyclopedia of Type Strains, Phase IV (KMG-IV): sequencing the most valuable type-strain genomes for metagenomic binning, comparative biology and taxonomic classification.</title>
        <authorList>
            <person name="Goeker M."/>
        </authorList>
    </citation>
    <scope>NUCLEOTIDE SEQUENCE [LARGE SCALE GENOMIC DNA]</scope>
    <source>
        <strain evidence="1 2">DSM 24834</strain>
    </source>
</reference>
<dbReference type="Proteomes" id="UP001646157">
    <property type="component" value="Unassembled WGS sequence"/>
</dbReference>
<protein>
    <submittedName>
        <fullName evidence="1">Uncharacterized protein</fullName>
    </submittedName>
</protein>
<sequence>MQTETFKVEGSIKYNACSTMYNGEYQLSESDYIAEIQQWRNFLLKTK</sequence>
<evidence type="ECO:0000313" key="2">
    <source>
        <dbReference type="Proteomes" id="UP001646157"/>
    </source>
</evidence>
<keyword evidence="2" id="KW-1185">Reference proteome</keyword>